<dbReference type="EMBL" id="PHHE01000001">
    <property type="protein sequence ID" value="PKA71379.1"/>
    <property type="molecule type" value="Genomic_DNA"/>
</dbReference>
<dbReference type="Gene3D" id="1.10.1200.20">
    <property type="entry name" value="Colicin E immunity protein"/>
    <property type="match status" value="1"/>
</dbReference>
<organism evidence="3 4">
    <name type="scientific">Pseudomonas baetica</name>
    <dbReference type="NCBI Taxonomy" id="674054"/>
    <lineage>
        <taxon>Bacteria</taxon>
        <taxon>Pseudomonadati</taxon>
        <taxon>Pseudomonadota</taxon>
        <taxon>Gammaproteobacteria</taxon>
        <taxon>Pseudomonadales</taxon>
        <taxon>Pseudomonadaceae</taxon>
        <taxon>Pseudomonas</taxon>
    </lineage>
</organism>
<accession>A0ABX4Q3K9</accession>
<dbReference type="CDD" id="cd16363">
    <property type="entry name" value="Col_Im_like"/>
    <property type="match status" value="1"/>
</dbReference>
<proteinExistence type="inferred from homology"/>
<evidence type="ECO:0000313" key="4">
    <source>
        <dbReference type="Proteomes" id="UP000232455"/>
    </source>
</evidence>
<protein>
    <submittedName>
        <fullName evidence="3">Colicin immunity protein/pyocin immunity protein</fullName>
    </submittedName>
</protein>
<gene>
    <name evidence="3" type="ORF">ATI02_4357</name>
</gene>
<comment type="similarity">
    <text evidence="1">Belongs to the colicins ColE2/ColE8/ColE9 and pyocins S1/S2 family.</text>
</comment>
<dbReference type="PRINTS" id="PR01299">
    <property type="entry name" value="PYOCIN"/>
</dbReference>
<evidence type="ECO:0000256" key="1">
    <source>
        <dbReference type="ARBA" id="ARBA00009346"/>
    </source>
</evidence>
<keyword evidence="2" id="KW-0079">Bacteriocin immunity</keyword>
<evidence type="ECO:0000313" key="3">
    <source>
        <dbReference type="EMBL" id="PKA71379.1"/>
    </source>
</evidence>
<dbReference type="Pfam" id="PF01320">
    <property type="entry name" value="Colicin_Pyocin"/>
    <property type="match status" value="1"/>
</dbReference>
<dbReference type="SUPFAM" id="SSF47345">
    <property type="entry name" value="Colicin E immunity proteins"/>
    <property type="match status" value="1"/>
</dbReference>
<keyword evidence="4" id="KW-1185">Reference proteome</keyword>
<dbReference type="InterPro" id="IPR000290">
    <property type="entry name" value="Colicin_pyocin"/>
</dbReference>
<dbReference type="Proteomes" id="UP000232455">
    <property type="component" value="Unassembled WGS sequence"/>
</dbReference>
<evidence type="ECO:0000256" key="2">
    <source>
        <dbReference type="ARBA" id="ARBA00023025"/>
    </source>
</evidence>
<dbReference type="RefSeq" id="WP_100847304.1">
    <property type="nucleotide sequence ID" value="NZ_PHHE01000001.1"/>
</dbReference>
<dbReference type="InterPro" id="IPR035900">
    <property type="entry name" value="Colicin_E_sf"/>
</dbReference>
<sequence length="81" mass="9159">MEIKAKISDYSEAEFLELINAIKAGDDDEEAEDKLIFHFNNIVGHPAGSDLIFYPESKTAQSAEEIVETIKQHYGKSPFRQ</sequence>
<name>A0ABX4Q3K9_9PSED</name>
<comment type="caution">
    <text evidence="3">The sequence shown here is derived from an EMBL/GenBank/DDBJ whole genome shotgun (WGS) entry which is preliminary data.</text>
</comment>
<reference evidence="3 4" key="1">
    <citation type="submission" date="2017-11" db="EMBL/GenBank/DDBJ databases">
        <title>Genome sequencing of a diverse group of Pseudomonas species.</title>
        <authorList>
            <person name="Loper J."/>
        </authorList>
    </citation>
    <scope>NUCLEOTIDE SEQUENCE [LARGE SCALE GENOMIC DNA]</scope>
    <source>
        <strain evidence="3 4">LMG 25716</strain>
    </source>
</reference>